<gene>
    <name evidence="3" type="ORF">FPE_LOCUS3944</name>
</gene>
<feature type="region of interest" description="Disordered" evidence="1">
    <location>
        <begin position="1"/>
        <end position="42"/>
    </location>
</feature>
<sequence>MTGFNPTKGSFNFRPKVGSPSTRQIASQKPSPRSSTLRNSTQSDAFNPFFKKLSEAEWKAKKEKELCFRCDGKYSIGHQCKNKELQTLGEVQALGSLKFQLNLIAIKNGIQKISGFTVFDTVEKKTYDSLLELEIYVDSE</sequence>
<dbReference type="AlphaFoldDB" id="A0AAD1YTT0"/>
<feature type="domain" description="Trafficking protein particle complex subunit 13 C-terminal" evidence="2">
    <location>
        <begin position="83"/>
        <end position="128"/>
    </location>
</feature>
<dbReference type="InterPro" id="IPR055428">
    <property type="entry name" value="TRAPPC13_C"/>
</dbReference>
<organism evidence="3 4">
    <name type="scientific">Fraxinus pennsylvanica</name>
    <dbReference type="NCBI Taxonomy" id="56036"/>
    <lineage>
        <taxon>Eukaryota</taxon>
        <taxon>Viridiplantae</taxon>
        <taxon>Streptophyta</taxon>
        <taxon>Embryophyta</taxon>
        <taxon>Tracheophyta</taxon>
        <taxon>Spermatophyta</taxon>
        <taxon>Magnoliopsida</taxon>
        <taxon>eudicotyledons</taxon>
        <taxon>Gunneridae</taxon>
        <taxon>Pentapetalae</taxon>
        <taxon>asterids</taxon>
        <taxon>lamiids</taxon>
        <taxon>Lamiales</taxon>
        <taxon>Oleaceae</taxon>
        <taxon>Oleeae</taxon>
        <taxon>Fraxinus</taxon>
    </lineage>
</organism>
<evidence type="ECO:0000259" key="2">
    <source>
        <dbReference type="Pfam" id="PF23643"/>
    </source>
</evidence>
<feature type="compositionally biased region" description="Polar residues" evidence="1">
    <location>
        <begin position="1"/>
        <end position="10"/>
    </location>
</feature>
<feature type="compositionally biased region" description="Polar residues" evidence="1">
    <location>
        <begin position="19"/>
        <end position="42"/>
    </location>
</feature>
<protein>
    <recommendedName>
        <fullName evidence="2">Trafficking protein particle complex subunit 13 C-terminal domain-containing protein</fullName>
    </recommendedName>
</protein>
<evidence type="ECO:0000313" key="3">
    <source>
        <dbReference type="EMBL" id="CAI9756514.1"/>
    </source>
</evidence>
<evidence type="ECO:0000313" key="4">
    <source>
        <dbReference type="Proteomes" id="UP000834106"/>
    </source>
</evidence>
<dbReference type="EMBL" id="OU503037">
    <property type="protein sequence ID" value="CAI9756514.1"/>
    <property type="molecule type" value="Genomic_DNA"/>
</dbReference>
<accession>A0AAD1YTT0</accession>
<keyword evidence="4" id="KW-1185">Reference proteome</keyword>
<proteinExistence type="predicted"/>
<dbReference type="Proteomes" id="UP000834106">
    <property type="component" value="Chromosome 2"/>
</dbReference>
<evidence type="ECO:0000256" key="1">
    <source>
        <dbReference type="SAM" id="MobiDB-lite"/>
    </source>
</evidence>
<dbReference type="Pfam" id="PF23643">
    <property type="entry name" value="TRAPPC13_C"/>
    <property type="match status" value="1"/>
</dbReference>
<reference evidence="3" key="1">
    <citation type="submission" date="2023-05" db="EMBL/GenBank/DDBJ databases">
        <authorList>
            <person name="Huff M."/>
        </authorList>
    </citation>
    <scope>NUCLEOTIDE SEQUENCE</scope>
</reference>
<name>A0AAD1YTT0_9LAMI</name>